<dbReference type="Pfam" id="PF03114">
    <property type="entry name" value="BAR"/>
    <property type="match status" value="1"/>
</dbReference>
<gene>
    <name evidence="5" type="ORF">BB559_002912</name>
</gene>
<protein>
    <recommendedName>
        <fullName evidence="4">BAR domain-containing protein</fullName>
    </recommendedName>
</protein>
<dbReference type="AlphaFoldDB" id="A0A2T9YR70"/>
<dbReference type="EMBL" id="MBFT01000220">
    <property type="protein sequence ID" value="PVU94801.1"/>
    <property type="molecule type" value="Genomic_DNA"/>
</dbReference>
<proteinExistence type="predicted"/>
<dbReference type="GO" id="GO:0031097">
    <property type="term" value="C:medial cortex"/>
    <property type="evidence" value="ECO:0007669"/>
    <property type="project" value="TreeGrafter"/>
</dbReference>
<comment type="subcellular location">
    <subcellularLocation>
        <location evidence="1">Cytoplasm</location>
        <location evidence="1">Cytoskeleton</location>
    </subcellularLocation>
</comment>
<evidence type="ECO:0000313" key="6">
    <source>
        <dbReference type="Proteomes" id="UP000245699"/>
    </source>
</evidence>
<dbReference type="GO" id="GO:0043332">
    <property type="term" value="C:mating projection tip"/>
    <property type="evidence" value="ECO:0007669"/>
    <property type="project" value="TreeGrafter"/>
</dbReference>
<dbReference type="PANTHER" id="PTHR47174">
    <property type="entry name" value="BRIDGING INTEGRATOR 3"/>
    <property type="match status" value="1"/>
</dbReference>
<keyword evidence="3" id="KW-0206">Cytoskeleton</keyword>
<dbReference type="InterPro" id="IPR004148">
    <property type="entry name" value="BAR_dom"/>
</dbReference>
<dbReference type="GO" id="GO:0015629">
    <property type="term" value="C:actin cytoskeleton"/>
    <property type="evidence" value="ECO:0007669"/>
    <property type="project" value="TreeGrafter"/>
</dbReference>
<dbReference type="GO" id="GO:1990528">
    <property type="term" value="C:Rvs161p-Rvs167p complex"/>
    <property type="evidence" value="ECO:0007669"/>
    <property type="project" value="TreeGrafter"/>
</dbReference>
<dbReference type="OrthoDB" id="446293at2759"/>
<dbReference type="GO" id="GO:0051666">
    <property type="term" value="P:actin cortical patch localization"/>
    <property type="evidence" value="ECO:0007669"/>
    <property type="project" value="InterPro"/>
</dbReference>
<dbReference type="SUPFAM" id="SSF103657">
    <property type="entry name" value="BAR/IMD domain-like"/>
    <property type="match status" value="1"/>
</dbReference>
<accession>A0A2T9YR70</accession>
<evidence type="ECO:0000256" key="3">
    <source>
        <dbReference type="ARBA" id="ARBA00023212"/>
    </source>
</evidence>
<dbReference type="PANTHER" id="PTHR47174:SF3">
    <property type="entry name" value="BRIDGING INTEGRATOR 3"/>
    <property type="match status" value="1"/>
</dbReference>
<dbReference type="GO" id="GO:0006897">
    <property type="term" value="P:endocytosis"/>
    <property type="evidence" value="ECO:0007669"/>
    <property type="project" value="InterPro"/>
</dbReference>
<dbReference type="SMART" id="SM00721">
    <property type="entry name" value="BAR"/>
    <property type="match status" value="1"/>
</dbReference>
<dbReference type="InterPro" id="IPR046982">
    <property type="entry name" value="BIN3/RVS161-like"/>
</dbReference>
<reference evidence="5 6" key="1">
    <citation type="journal article" date="2018" name="MBio">
        <title>Comparative Genomics Reveals the Core Gene Toolbox for the Fungus-Insect Symbiosis.</title>
        <authorList>
            <person name="Wang Y."/>
            <person name="Stata M."/>
            <person name="Wang W."/>
            <person name="Stajich J.E."/>
            <person name="White M.M."/>
            <person name="Moncalvo J.M."/>
        </authorList>
    </citation>
    <scope>NUCLEOTIDE SEQUENCE [LARGE SCALE GENOMIC DNA]</scope>
    <source>
        <strain evidence="5 6">AUS-77-4</strain>
    </source>
</reference>
<dbReference type="PROSITE" id="PS51021">
    <property type="entry name" value="BAR"/>
    <property type="match status" value="1"/>
</dbReference>
<keyword evidence="6" id="KW-1185">Reference proteome</keyword>
<dbReference type="GO" id="GO:0008289">
    <property type="term" value="F:lipid binding"/>
    <property type="evidence" value="ECO:0007669"/>
    <property type="project" value="TreeGrafter"/>
</dbReference>
<dbReference type="GO" id="GO:0097320">
    <property type="term" value="P:plasma membrane tubulation"/>
    <property type="evidence" value="ECO:0007669"/>
    <property type="project" value="TreeGrafter"/>
</dbReference>
<feature type="domain" description="BAR" evidence="4">
    <location>
        <begin position="16"/>
        <end position="235"/>
    </location>
</feature>
<sequence>MSTWQNLKKNVSRASANVVGGDPLISSAPELSEQIQRYENLKKKADRLFTETKNFLESIRVLAKAQKELSINVSKMADGTANNQREYTGFRQASADISDTIFAQFEEAYNEMVLTPVERYCSFLPEFDTIISKTKKRLVDLERAKKEHQKAQEKFGDPNIASQADGSIEYAENVYETLKQSLLTEIPKLINARIYVIEPSFKALVKLQLEFFKNSIDAMSHNIDTRTAYGHSGTSDTEIDNKMNNIMQQIRDLTVCKLNL</sequence>
<evidence type="ECO:0000256" key="1">
    <source>
        <dbReference type="ARBA" id="ARBA00004245"/>
    </source>
</evidence>
<dbReference type="Gene3D" id="1.20.1270.60">
    <property type="entry name" value="Arfaptin homology (AH) domain/BAR domain"/>
    <property type="match status" value="1"/>
</dbReference>
<comment type="caution">
    <text evidence="5">The sequence shown here is derived from an EMBL/GenBank/DDBJ whole genome shotgun (WGS) entry which is preliminary data.</text>
</comment>
<dbReference type="Proteomes" id="UP000245699">
    <property type="component" value="Unassembled WGS sequence"/>
</dbReference>
<dbReference type="STRING" id="61424.A0A2T9YR70"/>
<organism evidence="5 6">
    <name type="scientific">Furculomyces boomerangus</name>
    <dbReference type="NCBI Taxonomy" id="61424"/>
    <lineage>
        <taxon>Eukaryota</taxon>
        <taxon>Fungi</taxon>
        <taxon>Fungi incertae sedis</taxon>
        <taxon>Zoopagomycota</taxon>
        <taxon>Kickxellomycotina</taxon>
        <taxon>Harpellomycetes</taxon>
        <taxon>Harpellales</taxon>
        <taxon>Harpellaceae</taxon>
        <taxon>Furculomyces</taxon>
    </lineage>
</organism>
<evidence type="ECO:0000313" key="5">
    <source>
        <dbReference type="EMBL" id="PVU94801.1"/>
    </source>
</evidence>
<evidence type="ECO:0000259" key="4">
    <source>
        <dbReference type="PROSITE" id="PS51021"/>
    </source>
</evidence>
<dbReference type="InterPro" id="IPR027267">
    <property type="entry name" value="AH/BAR_dom_sf"/>
</dbReference>
<keyword evidence="2" id="KW-0963">Cytoplasm</keyword>
<evidence type="ECO:0000256" key="2">
    <source>
        <dbReference type="ARBA" id="ARBA00022490"/>
    </source>
</evidence>
<name>A0A2T9YR70_9FUNG</name>